<proteinExistence type="predicted"/>
<keyword evidence="6 9" id="KW-0812">Transmembrane</keyword>
<name>A0A2T0BJP2_9CLOT</name>
<feature type="domain" description="PTS EIIC type-2" evidence="10">
    <location>
        <begin position="1"/>
        <end position="116"/>
    </location>
</feature>
<evidence type="ECO:0000259" key="10">
    <source>
        <dbReference type="PROSITE" id="PS51104"/>
    </source>
</evidence>
<dbReference type="AlphaFoldDB" id="A0A2T0BJP2"/>
<keyword evidence="3" id="KW-1003">Cell membrane</keyword>
<accession>A0A2T0BJP2</accession>
<dbReference type="GO" id="GO:0090563">
    <property type="term" value="F:protein-phosphocysteine-sugar phosphotransferase activity"/>
    <property type="evidence" value="ECO:0007669"/>
    <property type="project" value="TreeGrafter"/>
</dbReference>
<organism evidence="11 12">
    <name type="scientific">Clostridium vincentii</name>
    <dbReference type="NCBI Taxonomy" id="52704"/>
    <lineage>
        <taxon>Bacteria</taxon>
        <taxon>Bacillati</taxon>
        <taxon>Bacillota</taxon>
        <taxon>Clostridia</taxon>
        <taxon>Eubacteriales</taxon>
        <taxon>Clostridiaceae</taxon>
        <taxon>Clostridium</taxon>
    </lineage>
</organism>
<evidence type="ECO:0000256" key="8">
    <source>
        <dbReference type="ARBA" id="ARBA00023136"/>
    </source>
</evidence>
<evidence type="ECO:0000256" key="7">
    <source>
        <dbReference type="ARBA" id="ARBA00022989"/>
    </source>
</evidence>
<dbReference type="PROSITE" id="PS51104">
    <property type="entry name" value="PTS_EIIC_TYPE_2"/>
    <property type="match status" value="1"/>
</dbReference>
<evidence type="ECO:0000313" key="12">
    <source>
        <dbReference type="Proteomes" id="UP000239471"/>
    </source>
</evidence>
<keyword evidence="7 9" id="KW-1133">Transmembrane helix</keyword>
<keyword evidence="2" id="KW-0813">Transport</keyword>
<evidence type="ECO:0000256" key="3">
    <source>
        <dbReference type="ARBA" id="ARBA00022475"/>
    </source>
</evidence>
<evidence type="ECO:0000256" key="2">
    <source>
        <dbReference type="ARBA" id="ARBA00022448"/>
    </source>
</evidence>
<reference evidence="11 12" key="1">
    <citation type="submission" date="2018-03" db="EMBL/GenBank/DDBJ databases">
        <title>Genome sequence of Clostridium vincentii DSM 10228.</title>
        <authorList>
            <person name="Poehlein A."/>
            <person name="Daniel R."/>
        </authorList>
    </citation>
    <scope>NUCLEOTIDE SEQUENCE [LARGE SCALE GENOMIC DNA]</scope>
    <source>
        <strain evidence="11 12">DSM 10228</strain>
    </source>
</reference>
<comment type="subcellular location">
    <subcellularLocation>
        <location evidence="1">Cell membrane</location>
        <topology evidence="1">Multi-pass membrane protein</topology>
    </subcellularLocation>
</comment>
<evidence type="ECO:0000256" key="1">
    <source>
        <dbReference type="ARBA" id="ARBA00004651"/>
    </source>
</evidence>
<dbReference type="GO" id="GO:0005886">
    <property type="term" value="C:plasma membrane"/>
    <property type="evidence" value="ECO:0007669"/>
    <property type="project" value="UniProtKB-SubCell"/>
</dbReference>
<dbReference type="PANTHER" id="PTHR30505">
    <property type="entry name" value="FRUCTOSE-LIKE PERMEASE"/>
    <property type="match status" value="1"/>
</dbReference>
<keyword evidence="4" id="KW-0762">Sugar transport</keyword>
<comment type="caution">
    <text evidence="11">The sequence shown here is derived from an EMBL/GenBank/DDBJ whole genome shotgun (WGS) entry which is preliminary data.</text>
</comment>
<evidence type="ECO:0000256" key="9">
    <source>
        <dbReference type="SAM" id="Phobius"/>
    </source>
</evidence>
<feature type="transmembrane region" description="Helical" evidence="9">
    <location>
        <begin position="91"/>
        <end position="111"/>
    </location>
</feature>
<sequence>MVPPLAIAICTTFFKKKFTKSEREAGITNYIMGLSFITEGAIPFAAADPLRVIPACIAGSARAGAISMAFESTLRAPHGGIFVLPVIGSPLGFFIALVAGSLVGMAVLALLKKNKA</sequence>
<dbReference type="EMBL" id="PVXQ01000003">
    <property type="protein sequence ID" value="PRR84118.1"/>
    <property type="molecule type" value="Genomic_DNA"/>
</dbReference>
<protein>
    <submittedName>
        <fullName evidence="11">PTS system fructose-specific EIIABC component</fullName>
    </submittedName>
</protein>
<keyword evidence="5" id="KW-0598">Phosphotransferase system</keyword>
<dbReference type="InterPro" id="IPR050864">
    <property type="entry name" value="Bacterial_PTS_Sugar_Transport"/>
</dbReference>
<evidence type="ECO:0000256" key="4">
    <source>
        <dbReference type="ARBA" id="ARBA00022597"/>
    </source>
</evidence>
<gene>
    <name evidence="11" type="primary">fruA_2</name>
    <name evidence="11" type="ORF">CLVI_04160</name>
</gene>
<dbReference type="GO" id="GO:0009401">
    <property type="term" value="P:phosphoenolpyruvate-dependent sugar phosphotransferase system"/>
    <property type="evidence" value="ECO:0007669"/>
    <property type="project" value="UniProtKB-KW"/>
</dbReference>
<keyword evidence="12" id="KW-1185">Reference proteome</keyword>
<dbReference type="InterPro" id="IPR013014">
    <property type="entry name" value="PTS_EIIC_2"/>
</dbReference>
<evidence type="ECO:0000256" key="5">
    <source>
        <dbReference type="ARBA" id="ARBA00022683"/>
    </source>
</evidence>
<evidence type="ECO:0000313" key="11">
    <source>
        <dbReference type="EMBL" id="PRR84118.1"/>
    </source>
</evidence>
<evidence type="ECO:0000256" key="6">
    <source>
        <dbReference type="ARBA" id="ARBA00022692"/>
    </source>
</evidence>
<dbReference type="Proteomes" id="UP000239471">
    <property type="component" value="Unassembled WGS sequence"/>
</dbReference>
<keyword evidence="8 9" id="KW-0472">Membrane</keyword>